<dbReference type="EMBL" id="CM047908">
    <property type="protein sequence ID" value="KAJ0081297.1"/>
    <property type="molecule type" value="Genomic_DNA"/>
</dbReference>
<dbReference type="Proteomes" id="UP001164250">
    <property type="component" value="Chromosome 12"/>
</dbReference>
<evidence type="ECO:0000313" key="2">
    <source>
        <dbReference type="Proteomes" id="UP001164250"/>
    </source>
</evidence>
<name>A0ACC1A3A5_9ROSI</name>
<accession>A0ACC1A3A5</accession>
<protein>
    <submittedName>
        <fullName evidence="1">Uncharacterized protein</fullName>
    </submittedName>
</protein>
<proteinExistence type="predicted"/>
<organism evidence="1 2">
    <name type="scientific">Pistacia atlantica</name>
    <dbReference type="NCBI Taxonomy" id="434234"/>
    <lineage>
        <taxon>Eukaryota</taxon>
        <taxon>Viridiplantae</taxon>
        <taxon>Streptophyta</taxon>
        <taxon>Embryophyta</taxon>
        <taxon>Tracheophyta</taxon>
        <taxon>Spermatophyta</taxon>
        <taxon>Magnoliopsida</taxon>
        <taxon>eudicotyledons</taxon>
        <taxon>Gunneridae</taxon>
        <taxon>Pentapetalae</taxon>
        <taxon>rosids</taxon>
        <taxon>malvids</taxon>
        <taxon>Sapindales</taxon>
        <taxon>Anacardiaceae</taxon>
        <taxon>Pistacia</taxon>
    </lineage>
</organism>
<evidence type="ECO:0000313" key="1">
    <source>
        <dbReference type="EMBL" id="KAJ0081297.1"/>
    </source>
</evidence>
<gene>
    <name evidence="1" type="ORF">Patl1_12367</name>
</gene>
<keyword evidence="2" id="KW-1185">Reference proteome</keyword>
<sequence length="294" mass="32259">MVNLVRGRSIFYHKVGKEASLIKFDLSGDKFFMVTEEKIGVRQAEDAKLLCELEGNKKILCAAPGECIVDAHSARVKGVVVLTKNDGGGDADDPYLVALAYSDGVICVWDVCIAVKEKPISLAQAKTNLKLTCLAGSSIKYFLCLFLSLFFYVPICQFNDIAFVILSALQLSCQQLNDLPKKFTYSIIEQHALARGGSVQPGADGESVGSPIVKVTDPEEAYLFFVPVFSSLNLIINNGGGPAPEGGACQCSDNEMQEELVEWLEKQEYWRRNNRLDHVIVAGDLNAMLRVVDR</sequence>
<comment type="caution">
    <text evidence="1">The sequence shown here is derived from an EMBL/GenBank/DDBJ whole genome shotgun (WGS) entry which is preliminary data.</text>
</comment>
<reference evidence="2" key="1">
    <citation type="journal article" date="2023" name="G3 (Bethesda)">
        <title>Genome assembly and association tests identify interacting loci associated with vigor, precocity, and sex in interspecific pistachio rootstocks.</title>
        <authorList>
            <person name="Palmer W."/>
            <person name="Jacygrad E."/>
            <person name="Sagayaradj S."/>
            <person name="Cavanaugh K."/>
            <person name="Han R."/>
            <person name="Bertier L."/>
            <person name="Beede B."/>
            <person name="Kafkas S."/>
            <person name="Golino D."/>
            <person name="Preece J."/>
            <person name="Michelmore R."/>
        </authorList>
    </citation>
    <scope>NUCLEOTIDE SEQUENCE [LARGE SCALE GENOMIC DNA]</scope>
</reference>